<dbReference type="EMBL" id="CAJNOJ010000110">
    <property type="protein sequence ID" value="CAF1133226.1"/>
    <property type="molecule type" value="Genomic_DNA"/>
</dbReference>
<dbReference type="InterPro" id="IPR003961">
    <property type="entry name" value="FN3_dom"/>
</dbReference>
<comment type="caution">
    <text evidence="7">The sequence shown here is derived from an EMBL/GenBank/DDBJ whole genome shotgun (WGS) entry which is preliminary data.</text>
</comment>
<feature type="domain" description="Fibronectin type-III" evidence="5">
    <location>
        <begin position="372"/>
        <end position="486"/>
    </location>
</feature>
<dbReference type="AlphaFoldDB" id="A0A815DVY5"/>
<dbReference type="InterPro" id="IPR013783">
    <property type="entry name" value="Ig-like_fold"/>
</dbReference>
<evidence type="ECO:0000256" key="2">
    <source>
        <dbReference type="ARBA" id="ARBA00023157"/>
    </source>
</evidence>
<dbReference type="SUPFAM" id="SSF48726">
    <property type="entry name" value="Immunoglobulin"/>
    <property type="match status" value="2"/>
</dbReference>
<dbReference type="InterPro" id="IPR036116">
    <property type="entry name" value="FN3_sf"/>
</dbReference>
<dbReference type="SMART" id="SM00060">
    <property type="entry name" value="FN3"/>
    <property type="match status" value="2"/>
</dbReference>
<feature type="domain" description="Ig-like" evidence="4">
    <location>
        <begin position="286"/>
        <end position="358"/>
    </location>
</feature>
<dbReference type="PROSITE" id="PS50835">
    <property type="entry name" value="IG_LIKE"/>
    <property type="match status" value="2"/>
</dbReference>
<feature type="signal peptide" evidence="3">
    <location>
        <begin position="1"/>
        <end position="18"/>
    </location>
</feature>
<keyword evidence="2" id="KW-1015">Disulfide bond</keyword>
<gene>
    <name evidence="6" type="ORF">EDS130_LOCUS21687</name>
    <name evidence="7" type="ORF">XAT740_LOCUS29161</name>
</gene>
<dbReference type="PROSITE" id="PS50853">
    <property type="entry name" value="FN3"/>
    <property type="match status" value="1"/>
</dbReference>
<keyword evidence="3" id="KW-0732">Signal</keyword>
<name>A0A815DVY5_ADIRI</name>
<proteinExistence type="predicted"/>
<evidence type="ECO:0000256" key="1">
    <source>
        <dbReference type="ARBA" id="ARBA00022737"/>
    </source>
</evidence>
<dbReference type="Proteomes" id="UP000663828">
    <property type="component" value="Unassembled WGS sequence"/>
</dbReference>
<evidence type="ECO:0000313" key="7">
    <source>
        <dbReference type="EMBL" id="CAF1306782.1"/>
    </source>
</evidence>
<dbReference type="Gene3D" id="2.60.40.10">
    <property type="entry name" value="Immunoglobulins"/>
    <property type="match status" value="4"/>
</dbReference>
<dbReference type="InterPro" id="IPR036179">
    <property type="entry name" value="Ig-like_dom_sf"/>
</dbReference>
<accession>A0A815DVY5</accession>
<dbReference type="InterPro" id="IPR007110">
    <property type="entry name" value="Ig-like_dom"/>
</dbReference>
<keyword evidence="1" id="KW-0677">Repeat</keyword>
<evidence type="ECO:0000256" key="3">
    <source>
        <dbReference type="SAM" id="SignalP"/>
    </source>
</evidence>
<organism evidence="7 8">
    <name type="scientific">Adineta ricciae</name>
    <name type="common">Rotifer</name>
    <dbReference type="NCBI Taxonomy" id="249248"/>
    <lineage>
        <taxon>Eukaryota</taxon>
        <taxon>Metazoa</taxon>
        <taxon>Spiralia</taxon>
        <taxon>Gnathifera</taxon>
        <taxon>Rotifera</taxon>
        <taxon>Eurotatoria</taxon>
        <taxon>Bdelloidea</taxon>
        <taxon>Adinetida</taxon>
        <taxon>Adinetidae</taxon>
        <taxon>Adineta</taxon>
    </lineage>
</organism>
<dbReference type="SUPFAM" id="SSF49265">
    <property type="entry name" value="Fibronectin type III"/>
    <property type="match status" value="1"/>
</dbReference>
<dbReference type="CDD" id="cd00063">
    <property type="entry name" value="FN3"/>
    <property type="match status" value="2"/>
</dbReference>
<reference evidence="7" key="1">
    <citation type="submission" date="2021-02" db="EMBL/GenBank/DDBJ databases">
        <authorList>
            <person name="Nowell W R."/>
        </authorList>
    </citation>
    <scope>NUCLEOTIDE SEQUENCE</scope>
</reference>
<dbReference type="PANTHER" id="PTHR44170">
    <property type="entry name" value="PROTEIN SIDEKICK"/>
    <property type="match status" value="1"/>
</dbReference>
<evidence type="ECO:0000313" key="8">
    <source>
        <dbReference type="Proteomes" id="UP000663828"/>
    </source>
</evidence>
<dbReference type="GO" id="GO:0098609">
    <property type="term" value="P:cell-cell adhesion"/>
    <property type="evidence" value="ECO:0007669"/>
    <property type="project" value="TreeGrafter"/>
</dbReference>
<dbReference type="OrthoDB" id="10253954at2759"/>
<dbReference type="PANTHER" id="PTHR44170:SF56">
    <property type="entry name" value="FIBRONECTIN TYPE-III DOMAIN-CONTAINING PROTEIN"/>
    <property type="match status" value="1"/>
</dbReference>
<evidence type="ECO:0000259" key="4">
    <source>
        <dbReference type="PROSITE" id="PS50835"/>
    </source>
</evidence>
<feature type="domain" description="Ig-like" evidence="4">
    <location>
        <begin position="174"/>
        <end position="280"/>
    </location>
</feature>
<evidence type="ECO:0000259" key="5">
    <source>
        <dbReference type="PROSITE" id="PS50853"/>
    </source>
</evidence>
<protein>
    <submittedName>
        <fullName evidence="7">Uncharacterized protein</fullName>
    </submittedName>
</protein>
<feature type="chain" id="PRO_5036227308" evidence="3">
    <location>
        <begin position="19"/>
        <end position="720"/>
    </location>
</feature>
<dbReference type="Proteomes" id="UP000663852">
    <property type="component" value="Unassembled WGS sequence"/>
</dbReference>
<dbReference type="Pfam" id="PF00041">
    <property type="entry name" value="fn3"/>
    <property type="match status" value="1"/>
</dbReference>
<keyword evidence="8" id="KW-1185">Reference proteome</keyword>
<sequence length="720" mass="83488">MISIVLGFFFQLYLLTQGKTKACVLRDGHSHDNLGTSPFLQQLQNVTIIHKPNSYIYHLCQISHPIHAKRIRWHYESLDHTNQDILTHCKHLINSSDCFDFYYGSSLSLLIVKESSLFNGKYTCHIHVNSTYEINSTAWVNVKLPSSNVNEDEESTAIFNENYAIQLAKDYDVPFIIDDNEVTSFGKRIQINGIFHTTCRSIESSHPISFLWLQLKHTSKGIKTIRLLHDDGHRVRIQNANSSSSLSIYSVGFFDQSDYVCIAFNTLGRSYSSKRSLIVSERMVLPRIHDNLVNNTNFHVQHYEKISLNCTADGHPSPEVVWTRVSDSLPLVQGHLLASLQVASETHGLNQYMCEAKNKHGLTRIFINVIVPDVHIQPVLNYDQLQSRSVLLDWYVPNERDDRFNHYIVYYRALNHFDIDIDEHDELIDIQNYQQIFIDPSQTYYNLTYRVTNLIPYTNYEFRLKAFTGAVPSNYSNPVFIKTRESLPEKVDKLHGYIWNHTSVVVHWSPTSSTNGPDFYYVLYYTINTSIPFEQWSTIRIHSRPFYILPISIPANVQLFIRVASVNAKGSTLSDFHMINHSLLNSHLISSTIDNFQCISDEPNQSISLKWSIDYRSHRLIKNYIVYYSDLTQSNDDCLRTHLIPIDTIKIVRHLSKDFFEYKFNTSLLKLNYNKYHILRFDLAIIDQNENQLAMTSSSIYSTFPRKSGKQSTRVLFLID</sequence>
<evidence type="ECO:0000313" key="6">
    <source>
        <dbReference type="EMBL" id="CAF1133226.1"/>
    </source>
</evidence>
<dbReference type="EMBL" id="CAJNOR010002527">
    <property type="protein sequence ID" value="CAF1306782.1"/>
    <property type="molecule type" value="Genomic_DNA"/>
</dbReference>